<organism evidence="1">
    <name type="scientific">hydrothermal vent metagenome</name>
    <dbReference type="NCBI Taxonomy" id="652676"/>
    <lineage>
        <taxon>unclassified sequences</taxon>
        <taxon>metagenomes</taxon>
        <taxon>ecological metagenomes</taxon>
    </lineage>
</organism>
<accession>A0A3B0UD77</accession>
<proteinExistence type="predicted"/>
<sequence>MNCPEYINILQNSESIDAFKTQQLEEIIYEFPYFQSARAILLKGLNKTNS</sequence>
<protein>
    <submittedName>
        <fullName evidence="1">Uncharacterized protein</fullName>
    </submittedName>
</protein>
<reference evidence="1" key="1">
    <citation type="submission" date="2018-06" db="EMBL/GenBank/DDBJ databases">
        <authorList>
            <person name="Zhirakovskaya E."/>
        </authorList>
    </citation>
    <scope>NUCLEOTIDE SEQUENCE</scope>
</reference>
<name>A0A3B0UD77_9ZZZZ</name>
<dbReference type="EMBL" id="UOER01000023">
    <property type="protein sequence ID" value="VAW18464.1"/>
    <property type="molecule type" value="Genomic_DNA"/>
</dbReference>
<feature type="non-terminal residue" evidence="1">
    <location>
        <position position="50"/>
    </location>
</feature>
<dbReference type="AlphaFoldDB" id="A0A3B0UD77"/>
<evidence type="ECO:0000313" key="1">
    <source>
        <dbReference type="EMBL" id="VAW18464.1"/>
    </source>
</evidence>
<gene>
    <name evidence="1" type="ORF">MNBD_BACTEROID04-750</name>
</gene>